<dbReference type="CDD" id="cd00041">
    <property type="entry name" value="CUB"/>
    <property type="match status" value="1"/>
</dbReference>
<keyword evidence="1" id="KW-1015">Disulfide bond</keyword>
<dbReference type="AlphaFoldDB" id="A0A670YZP2"/>
<evidence type="ECO:0000259" key="3">
    <source>
        <dbReference type="PROSITE" id="PS01180"/>
    </source>
</evidence>
<evidence type="ECO:0000313" key="4">
    <source>
        <dbReference type="Ensembl" id="ENSPTXP00000017287.1"/>
    </source>
</evidence>
<keyword evidence="5" id="KW-1185">Reference proteome</keyword>
<dbReference type="Gene3D" id="2.60.120.290">
    <property type="entry name" value="Spermadhesin, CUB domain"/>
    <property type="match status" value="1"/>
</dbReference>
<name>A0A670YZP2_PSETE</name>
<organism evidence="4 5">
    <name type="scientific">Pseudonaja textilis</name>
    <name type="common">Eastern brown snake</name>
    <dbReference type="NCBI Taxonomy" id="8673"/>
    <lineage>
        <taxon>Eukaryota</taxon>
        <taxon>Metazoa</taxon>
        <taxon>Chordata</taxon>
        <taxon>Craniata</taxon>
        <taxon>Vertebrata</taxon>
        <taxon>Euteleostomi</taxon>
        <taxon>Lepidosauria</taxon>
        <taxon>Squamata</taxon>
        <taxon>Bifurcata</taxon>
        <taxon>Unidentata</taxon>
        <taxon>Episquamata</taxon>
        <taxon>Toxicofera</taxon>
        <taxon>Serpentes</taxon>
        <taxon>Colubroidea</taxon>
        <taxon>Elapidae</taxon>
        <taxon>Hydrophiinae</taxon>
        <taxon>Pseudonaja</taxon>
    </lineage>
</organism>
<reference evidence="4" key="2">
    <citation type="submission" date="2025-09" db="UniProtKB">
        <authorList>
            <consortium name="Ensembl"/>
        </authorList>
    </citation>
    <scope>IDENTIFICATION</scope>
</reference>
<reference evidence="4" key="1">
    <citation type="submission" date="2025-08" db="UniProtKB">
        <authorList>
            <consortium name="Ensembl"/>
        </authorList>
    </citation>
    <scope>IDENTIFICATION</scope>
</reference>
<dbReference type="Pfam" id="PF00431">
    <property type="entry name" value="CUB"/>
    <property type="match status" value="1"/>
</dbReference>
<dbReference type="GeneTree" id="ENSGT01030000236508"/>
<evidence type="ECO:0000313" key="5">
    <source>
        <dbReference type="Proteomes" id="UP000472273"/>
    </source>
</evidence>
<protein>
    <recommendedName>
        <fullName evidence="3">CUB domain-containing protein</fullName>
    </recommendedName>
</protein>
<dbReference type="InterPro" id="IPR035914">
    <property type="entry name" value="Sperma_CUB_dom_sf"/>
</dbReference>
<proteinExistence type="predicted"/>
<evidence type="ECO:0000256" key="2">
    <source>
        <dbReference type="PROSITE-ProRule" id="PRU00059"/>
    </source>
</evidence>
<comment type="caution">
    <text evidence="2">Lacks conserved residue(s) required for the propagation of feature annotation.</text>
</comment>
<evidence type="ECO:0000256" key="1">
    <source>
        <dbReference type="ARBA" id="ARBA00023157"/>
    </source>
</evidence>
<feature type="domain" description="CUB" evidence="3">
    <location>
        <begin position="36"/>
        <end position="114"/>
    </location>
</feature>
<dbReference type="Ensembl" id="ENSPTXT00000017811.1">
    <property type="protein sequence ID" value="ENSPTXP00000017287.1"/>
    <property type="gene ID" value="ENSPTXG00000011898.1"/>
</dbReference>
<accession>A0A670YZP2</accession>
<dbReference type="InterPro" id="IPR000859">
    <property type="entry name" value="CUB_dom"/>
</dbReference>
<dbReference type="Proteomes" id="UP000472273">
    <property type="component" value="Unplaced"/>
</dbReference>
<dbReference type="SMART" id="SM00042">
    <property type="entry name" value="CUB"/>
    <property type="match status" value="1"/>
</dbReference>
<dbReference type="OMA" id="ICPLKET"/>
<dbReference type="SUPFAM" id="SSF49854">
    <property type="entry name" value="Spermadhesin, CUB domain"/>
    <property type="match status" value="1"/>
</dbReference>
<dbReference type="PROSITE" id="PS01180">
    <property type="entry name" value="CUB"/>
    <property type="match status" value="1"/>
</dbReference>
<sequence>MSLQFKICPLKETLSIPFWLNVIIYLLNNFTQFGVQVVLVLQSQLGPEFLFLDCDKEYVEVYDGLQYSSYPLGRTCSSAYLNYTYSSTSNIMTIVLHRDSGDAGNGFSAYYYSIPQGKDIYVIHFTCILLMM</sequence>